<dbReference type="RefSeq" id="XP_046005212.1">
    <property type="nucleotide sequence ID" value="XM_046162947.1"/>
</dbReference>
<reference evidence="2" key="1">
    <citation type="journal article" date="2021" name="Nat. Commun.">
        <title>Genetic determinants of endophytism in the Arabidopsis root mycobiome.</title>
        <authorList>
            <person name="Mesny F."/>
            <person name="Miyauchi S."/>
            <person name="Thiergart T."/>
            <person name="Pickel B."/>
            <person name="Atanasova L."/>
            <person name="Karlsson M."/>
            <person name="Huettel B."/>
            <person name="Barry K.W."/>
            <person name="Haridas S."/>
            <person name="Chen C."/>
            <person name="Bauer D."/>
            <person name="Andreopoulos W."/>
            <person name="Pangilinan J."/>
            <person name="LaButti K."/>
            <person name="Riley R."/>
            <person name="Lipzen A."/>
            <person name="Clum A."/>
            <person name="Drula E."/>
            <person name="Henrissat B."/>
            <person name="Kohler A."/>
            <person name="Grigoriev I.V."/>
            <person name="Martin F.M."/>
            <person name="Hacquard S."/>
        </authorList>
    </citation>
    <scope>NUCLEOTIDE SEQUENCE</scope>
    <source>
        <strain evidence="2">MPI-CAGE-CH-0230</strain>
    </source>
</reference>
<evidence type="ECO:0000256" key="1">
    <source>
        <dbReference type="SAM" id="Phobius"/>
    </source>
</evidence>
<protein>
    <submittedName>
        <fullName evidence="2">Uncharacterized protein</fullName>
    </submittedName>
</protein>
<dbReference type="Proteomes" id="UP000756346">
    <property type="component" value="Unassembled WGS sequence"/>
</dbReference>
<evidence type="ECO:0000313" key="3">
    <source>
        <dbReference type="Proteomes" id="UP000756346"/>
    </source>
</evidence>
<keyword evidence="1" id="KW-1133">Transmembrane helix</keyword>
<dbReference type="GeneID" id="70192493"/>
<proteinExistence type="predicted"/>
<feature type="transmembrane region" description="Helical" evidence="1">
    <location>
        <begin position="6"/>
        <end position="31"/>
    </location>
</feature>
<dbReference type="EMBL" id="JAGTJQ010000013">
    <property type="protein sequence ID" value="KAH7014245.1"/>
    <property type="molecule type" value="Genomic_DNA"/>
</dbReference>
<name>A0A9P8XS70_9PEZI</name>
<dbReference type="AlphaFoldDB" id="A0A9P8XS70"/>
<organism evidence="2 3">
    <name type="scientific">Microdochium trichocladiopsis</name>
    <dbReference type="NCBI Taxonomy" id="1682393"/>
    <lineage>
        <taxon>Eukaryota</taxon>
        <taxon>Fungi</taxon>
        <taxon>Dikarya</taxon>
        <taxon>Ascomycota</taxon>
        <taxon>Pezizomycotina</taxon>
        <taxon>Sordariomycetes</taxon>
        <taxon>Xylariomycetidae</taxon>
        <taxon>Xylariales</taxon>
        <taxon>Microdochiaceae</taxon>
        <taxon>Microdochium</taxon>
    </lineage>
</organism>
<accession>A0A9P8XS70</accession>
<gene>
    <name evidence="2" type="ORF">B0I36DRAFT_48876</name>
</gene>
<keyword evidence="1" id="KW-0812">Transmembrane</keyword>
<keyword evidence="3" id="KW-1185">Reference proteome</keyword>
<evidence type="ECO:0000313" key="2">
    <source>
        <dbReference type="EMBL" id="KAH7014245.1"/>
    </source>
</evidence>
<comment type="caution">
    <text evidence="2">The sequence shown here is derived from an EMBL/GenBank/DDBJ whole genome shotgun (WGS) entry which is preliminary data.</text>
</comment>
<sequence>MEVYEYVPIIAEVFAGVTIIPALALSIASFVHLNKGHDPVRSGFKWLSVSSLCLFL</sequence>
<keyword evidence="1" id="KW-0472">Membrane</keyword>